<dbReference type="EMBL" id="QJKJ01016050">
    <property type="protein sequence ID" value="RDX61584.1"/>
    <property type="molecule type" value="Genomic_DNA"/>
</dbReference>
<comment type="caution">
    <text evidence="1">The sequence shown here is derived from an EMBL/GenBank/DDBJ whole genome shotgun (WGS) entry which is preliminary data.</text>
</comment>
<organism evidence="1 2">
    <name type="scientific">Mucuna pruriens</name>
    <name type="common">Velvet bean</name>
    <name type="synonym">Dolichos pruriens</name>
    <dbReference type="NCBI Taxonomy" id="157652"/>
    <lineage>
        <taxon>Eukaryota</taxon>
        <taxon>Viridiplantae</taxon>
        <taxon>Streptophyta</taxon>
        <taxon>Embryophyta</taxon>
        <taxon>Tracheophyta</taxon>
        <taxon>Spermatophyta</taxon>
        <taxon>Magnoliopsida</taxon>
        <taxon>eudicotyledons</taxon>
        <taxon>Gunneridae</taxon>
        <taxon>Pentapetalae</taxon>
        <taxon>rosids</taxon>
        <taxon>fabids</taxon>
        <taxon>Fabales</taxon>
        <taxon>Fabaceae</taxon>
        <taxon>Papilionoideae</taxon>
        <taxon>50 kb inversion clade</taxon>
        <taxon>NPAAA clade</taxon>
        <taxon>indigoferoid/millettioid clade</taxon>
        <taxon>Phaseoleae</taxon>
        <taxon>Mucuna</taxon>
    </lineage>
</organism>
<dbReference type="OrthoDB" id="1934442at2759"/>
<keyword evidence="2" id="KW-1185">Reference proteome</keyword>
<dbReference type="Proteomes" id="UP000257109">
    <property type="component" value="Unassembled WGS sequence"/>
</dbReference>
<name>A0A371E6C6_MUCPR</name>
<dbReference type="AlphaFoldDB" id="A0A371E6C6"/>
<proteinExistence type="predicted"/>
<sequence>MTQPPPHDRPSSSMQLMRETMPEARKSVQNLGLGCLKIDYCPKGYMINYNENSDKTITKCLGGSEEYFCEENVVLSTHSKTKKIVLFNSHCIAHEIVTMEGTQLSY</sequence>
<reference evidence="1" key="1">
    <citation type="submission" date="2018-05" db="EMBL/GenBank/DDBJ databases">
        <title>Draft genome of Mucuna pruriens seed.</title>
        <authorList>
            <person name="Nnadi N.E."/>
            <person name="Vos R."/>
            <person name="Hasami M.H."/>
            <person name="Devisetty U.K."/>
            <person name="Aguiy J.C."/>
        </authorList>
    </citation>
    <scope>NUCLEOTIDE SEQUENCE [LARGE SCALE GENOMIC DNA]</scope>
    <source>
        <strain evidence="1">JCA_2017</strain>
    </source>
</reference>
<feature type="non-terminal residue" evidence="1">
    <location>
        <position position="1"/>
    </location>
</feature>
<accession>A0A371E6C6</accession>
<evidence type="ECO:0000313" key="1">
    <source>
        <dbReference type="EMBL" id="RDX61584.1"/>
    </source>
</evidence>
<gene>
    <name evidence="1" type="ORF">CR513_60173</name>
</gene>
<protein>
    <submittedName>
        <fullName evidence="1">Uncharacterized protein</fullName>
    </submittedName>
</protein>
<evidence type="ECO:0000313" key="2">
    <source>
        <dbReference type="Proteomes" id="UP000257109"/>
    </source>
</evidence>
<feature type="non-terminal residue" evidence="1">
    <location>
        <position position="106"/>
    </location>
</feature>